<evidence type="ECO:0000256" key="4">
    <source>
        <dbReference type="SAM" id="MobiDB-lite"/>
    </source>
</evidence>
<feature type="repeat" description="ANK" evidence="3">
    <location>
        <begin position="596"/>
        <end position="625"/>
    </location>
</feature>
<organism evidence="6 7">
    <name type="scientific">Colletotrichum zoysiae</name>
    <dbReference type="NCBI Taxonomy" id="1216348"/>
    <lineage>
        <taxon>Eukaryota</taxon>
        <taxon>Fungi</taxon>
        <taxon>Dikarya</taxon>
        <taxon>Ascomycota</taxon>
        <taxon>Pezizomycotina</taxon>
        <taxon>Sordariomycetes</taxon>
        <taxon>Hypocreomycetidae</taxon>
        <taxon>Glomerellales</taxon>
        <taxon>Glomerellaceae</taxon>
        <taxon>Colletotrichum</taxon>
        <taxon>Colletotrichum graminicola species complex</taxon>
    </lineage>
</organism>
<sequence length="1165" mass="131255">MASSLGKRHSDAEWRRHKLSIERMFFAEDKSIPEIKEYLENIGLTVSKSQLETRLKLWNFRKKVPKSQGPAVWQFVDHRLQKRQQQGKQTDVVIYGMVVDPTKVRKQIMHHPRTTIDKFYQPSPRTPEGMEISLDTPAPLPMQFSWPDGLPWHRFEEDFLHYFSVPGLVGDNNKAAEDLISREEDSALTKLSRFIIPHDTTRPSVTQLAAEIGSFVPENYENENMRRATRLLQGSVDERYAEYVRLTLYKLSNNLLDTNEKAKWDELTMLLETSGIMASPLKLQRMTDSTTDAIDYTANAIAEKLFQETFLQMYDDGTAWDETFEGRIISWLLTSGQNPNIRISIISYDSTPLRWAAAMQSSELILRLLDHGACPDFPYQPVYKGDNVRHFIHGNPQSMHPILAVVHHYNTFGDDRFHVFSRLLETSSNFPMASIIQRMTSVDQSFPELLPELILELVELLVRHGADILYKTTTSIATHWYTRTVNLIDCVASVVCKPPDLHPFFRLLQNAGIESRSQIPKDFDTTSIVLLAAAQGNIDFLEDLRTYGISTITPGSRRISALHVAAHYGHLETCRKLVWEHDAPVDVNVPGYIIPSPLQFASAEGDLDIVRFLVENNADINGDYEVEQGERSNSLRWWPGTNFGHNSVETALINDQSDVAQYLLDNGANAYAAPVSFREALKANNAALVEQLLLSDIKPWSDKDISILEAAIISRNGHIVDKVFARNPDAYDPGALCAKVAFTSTPKDSLTVNRLLSNRPQSEKTLPLEALAVGLAAWSGQTEILKSLLRVFHRPALVVAPYRISETPWDSGGVLPKFSRSRITEGNMPFWHISWHPVVEVSPTSFAVSSRESLSLLLEHGYTPDRLTMREAIARDDLDTLELLVKFPRSPEDVRFQGPLSYAAYHGKYEALRILLQNGEDVNEDNTHIGLRFGRNPLQSAVEKSDLYLIDLLLKSGANVNAPAAKRGGATALQLAAMEGQIGILRTLVDYGADIDAPGAEFFGRTALEGAAEHGRIDVIAYLLSIGAQTTEGHRLQYLRAIKYAQIEGHEVAANLLRYHRDWSTDDNILWARLEALGIEDLENFQVDIEQDDSDQDDSDQDDSDQECSKEKNAQVYGSSSDHMGSDAEVYGSTARKEPSDPRELSYMDFMAQFKTFPEYRGDEM</sequence>
<evidence type="ECO:0000259" key="5">
    <source>
        <dbReference type="Pfam" id="PF14420"/>
    </source>
</evidence>
<feature type="domain" description="Clr5" evidence="5">
    <location>
        <begin position="10"/>
        <end position="62"/>
    </location>
</feature>
<evidence type="ECO:0000256" key="2">
    <source>
        <dbReference type="ARBA" id="ARBA00023043"/>
    </source>
</evidence>
<feature type="region of interest" description="Disordered" evidence="4">
    <location>
        <begin position="1092"/>
        <end position="1144"/>
    </location>
</feature>
<dbReference type="PROSITE" id="PS50088">
    <property type="entry name" value="ANK_REPEAT"/>
    <property type="match status" value="5"/>
</dbReference>
<name>A0AAD9LUW6_9PEZI</name>
<evidence type="ECO:0000256" key="1">
    <source>
        <dbReference type="ARBA" id="ARBA00022737"/>
    </source>
</evidence>
<gene>
    <name evidence="6" type="ORF">LX32DRAFT_572545</name>
</gene>
<feature type="repeat" description="ANK" evidence="3">
    <location>
        <begin position="968"/>
        <end position="1000"/>
    </location>
</feature>
<keyword evidence="1" id="KW-0677">Repeat</keyword>
<dbReference type="PROSITE" id="PS50297">
    <property type="entry name" value="ANK_REP_REGION"/>
    <property type="match status" value="5"/>
</dbReference>
<dbReference type="InterPro" id="IPR002110">
    <property type="entry name" value="Ankyrin_rpt"/>
</dbReference>
<keyword evidence="7" id="KW-1185">Reference proteome</keyword>
<feature type="repeat" description="ANK" evidence="3">
    <location>
        <begin position="895"/>
        <end position="927"/>
    </location>
</feature>
<comment type="caution">
    <text evidence="6">The sequence shown here is derived from an EMBL/GenBank/DDBJ whole genome shotgun (WGS) entry which is preliminary data.</text>
</comment>
<keyword evidence="2 3" id="KW-0040">ANK repeat</keyword>
<dbReference type="Pfam" id="PF14420">
    <property type="entry name" value="Clr5"/>
    <property type="match status" value="1"/>
</dbReference>
<dbReference type="PANTHER" id="PTHR24198">
    <property type="entry name" value="ANKYRIN REPEAT AND PROTEIN KINASE DOMAIN-CONTAINING PROTEIN"/>
    <property type="match status" value="1"/>
</dbReference>
<accession>A0AAD9LUW6</accession>
<protein>
    <submittedName>
        <fullName evidence="6">Ankyrin</fullName>
    </submittedName>
</protein>
<dbReference type="SUPFAM" id="SSF48403">
    <property type="entry name" value="Ankyrin repeat"/>
    <property type="match status" value="3"/>
</dbReference>
<dbReference type="PANTHER" id="PTHR24198:SF165">
    <property type="entry name" value="ANKYRIN REPEAT-CONTAINING PROTEIN-RELATED"/>
    <property type="match status" value="1"/>
</dbReference>
<evidence type="ECO:0000313" key="7">
    <source>
        <dbReference type="Proteomes" id="UP001232148"/>
    </source>
</evidence>
<dbReference type="Proteomes" id="UP001232148">
    <property type="component" value="Unassembled WGS sequence"/>
</dbReference>
<proteinExistence type="predicted"/>
<dbReference type="EMBL" id="MU843016">
    <property type="protein sequence ID" value="KAK2023021.1"/>
    <property type="molecule type" value="Genomic_DNA"/>
</dbReference>
<dbReference type="InterPro" id="IPR025676">
    <property type="entry name" value="Clr5_dom"/>
</dbReference>
<feature type="compositionally biased region" description="Acidic residues" evidence="4">
    <location>
        <begin position="1092"/>
        <end position="1106"/>
    </location>
</feature>
<dbReference type="Pfam" id="PF12796">
    <property type="entry name" value="Ank_2"/>
    <property type="match status" value="3"/>
</dbReference>
<feature type="repeat" description="ANK" evidence="3">
    <location>
        <begin position="1003"/>
        <end position="1035"/>
    </location>
</feature>
<evidence type="ECO:0000256" key="3">
    <source>
        <dbReference type="PROSITE-ProRule" id="PRU00023"/>
    </source>
</evidence>
<feature type="repeat" description="ANK" evidence="3">
    <location>
        <begin position="933"/>
        <end position="965"/>
    </location>
</feature>
<evidence type="ECO:0000313" key="6">
    <source>
        <dbReference type="EMBL" id="KAK2023021.1"/>
    </source>
</evidence>
<reference evidence="6" key="1">
    <citation type="submission" date="2021-06" db="EMBL/GenBank/DDBJ databases">
        <title>Comparative genomics, transcriptomics and evolutionary studies reveal genomic signatures of adaptation to plant cell wall in hemibiotrophic fungi.</title>
        <authorList>
            <consortium name="DOE Joint Genome Institute"/>
            <person name="Baroncelli R."/>
            <person name="Diaz J.F."/>
            <person name="Benocci T."/>
            <person name="Peng M."/>
            <person name="Battaglia E."/>
            <person name="Haridas S."/>
            <person name="Andreopoulos W."/>
            <person name="Labutti K."/>
            <person name="Pangilinan J."/>
            <person name="Floch G.L."/>
            <person name="Makela M.R."/>
            <person name="Henrissat B."/>
            <person name="Grigoriev I.V."/>
            <person name="Crouch J.A."/>
            <person name="De Vries R.P."/>
            <person name="Sukno S.A."/>
            <person name="Thon M.R."/>
        </authorList>
    </citation>
    <scope>NUCLEOTIDE SEQUENCE</scope>
    <source>
        <strain evidence="6">MAFF235873</strain>
    </source>
</reference>
<dbReference type="Gene3D" id="1.25.40.20">
    <property type="entry name" value="Ankyrin repeat-containing domain"/>
    <property type="match status" value="3"/>
</dbReference>
<feature type="compositionally biased region" description="Basic and acidic residues" evidence="4">
    <location>
        <begin position="1135"/>
        <end position="1144"/>
    </location>
</feature>
<dbReference type="AlphaFoldDB" id="A0AAD9LUW6"/>
<dbReference type="InterPro" id="IPR036770">
    <property type="entry name" value="Ankyrin_rpt-contain_sf"/>
</dbReference>
<dbReference type="SMART" id="SM00248">
    <property type="entry name" value="ANK"/>
    <property type="match status" value="9"/>
</dbReference>